<dbReference type="EMBL" id="JABSTV010001250">
    <property type="protein sequence ID" value="KAH7955825.1"/>
    <property type="molecule type" value="Genomic_DNA"/>
</dbReference>
<gene>
    <name evidence="1" type="ORF">HPB52_004069</name>
</gene>
<name>A0A9D4PU00_RHISA</name>
<organism evidence="1 2">
    <name type="scientific">Rhipicephalus sanguineus</name>
    <name type="common">Brown dog tick</name>
    <name type="synonym">Ixodes sanguineus</name>
    <dbReference type="NCBI Taxonomy" id="34632"/>
    <lineage>
        <taxon>Eukaryota</taxon>
        <taxon>Metazoa</taxon>
        <taxon>Ecdysozoa</taxon>
        <taxon>Arthropoda</taxon>
        <taxon>Chelicerata</taxon>
        <taxon>Arachnida</taxon>
        <taxon>Acari</taxon>
        <taxon>Parasitiformes</taxon>
        <taxon>Ixodida</taxon>
        <taxon>Ixodoidea</taxon>
        <taxon>Ixodidae</taxon>
        <taxon>Rhipicephalinae</taxon>
        <taxon>Rhipicephalus</taxon>
        <taxon>Rhipicephalus</taxon>
    </lineage>
</organism>
<reference evidence="1" key="2">
    <citation type="submission" date="2021-09" db="EMBL/GenBank/DDBJ databases">
        <authorList>
            <person name="Jia N."/>
            <person name="Wang J."/>
            <person name="Shi W."/>
            <person name="Du L."/>
            <person name="Sun Y."/>
            <person name="Zhan W."/>
            <person name="Jiang J."/>
            <person name="Wang Q."/>
            <person name="Zhang B."/>
            <person name="Ji P."/>
            <person name="Sakyi L.B."/>
            <person name="Cui X."/>
            <person name="Yuan T."/>
            <person name="Jiang B."/>
            <person name="Yang W."/>
            <person name="Lam T.T.-Y."/>
            <person name="Chang Q."/>
            <person name="Ding S."/>
            <person name="Wang X."/>
            <person name="Zhu J."/>
            <person name="Ruan X."/>
            <person name="Zhao L."/>
            <person name="Wei J."/>
            <person name="Que T."/>
            <person name="Du C."/>
            <person name="Cheng J."/>
            <person name="Dai P."/>
            <person name="Han X."/>
            <person name="Huang E."/>
            <person name="Gao Y."/>
            <person name="Liu J."/>
            <person name="Shao H."/>
            <person name="Ye R."/>
            <person name="Li L."/>
            <person name="Wei W."/>
            <person name="Wang X."/>
            <person name="Wang C."/>
            <person name="Huo Q."/>
            <person name="Li W."/>
            <person name="Guo W."/>
            <person name="Chen H."/>
            <person name="Chen S."/>
            <person name="Zhou L."/>
            <person name="Zhou L."/>
            <person name="Ni X."/>
            <person name="Tian J."/>
            <person name="Zhou Y."/>
            <person name="Sheng Y."/>
            <person name="Liu T."/>
            <person name="Pan Y."/>
            <person name="Xia L."/>
            <person name="Li J."/>
            <person name="Zhao F."/>
            <person name="Cao W."/>
        </authorList>
    </citation>
    <scope>NUCLEOTIDE SEQUENCE</scope>
    <source>
        <strain evidence="1">Rsan-2018</strain>
        <tissue evidence="1">Larvae</tissue>
    </source>
</reference>
<sequence length="115" mass="12236">MTTVGVGKESKMDDVFADRHGEMTTAAVAKKKDHHVAEILNHATGMSTAAAAVRSTDLEEKAVARIRGVAVRTAWKIEAVHSDNAVQAPLRDLAEVAKRDACSSCEAFGDLASIF</sequence>
<accession>A0A9D4PU00</accession>
<proteinExistence type="predicted"/>
<evidence type="ECO:0000313" key="2">
    <source>
        <dbReference type="Proteomes" id="UP000821837"/>
    </source>
</evidence>
<reference evidence="1" key="1">
    <citation type="journal article" date="2020" name="Cell">
        <title>Large-Scale Comparative Analyses of Tick Genomes Elucidate Their Genetic Diversity and Vector Capacities.</title>
        <authorList>
            <consortium name="Tick Genome and Microbiome Consortium (TIGMIC)"/>
            <person name="Jia N."/>
            <person name="Wang J."/>
            <person name="Shi W."/>
            <person name="Du L."/>
            <person name="Sun Y."/>
            <person name="Zhan W."/>
            <person name="Jiang J.F."/>
            <person name="Wang Q."/>
            <person name="Zhang B."/>
            <person name="Ji P."/>
            <person name="Bell-Sakyi L."/>
            <person name="Cui X.M."/>
            <person name="Yuan T.T."/>
            <person name="Jiang B.G."/>
            <person name="Yang W.F."/>
            <person name="Lam T.T."/>
            <person name="Chang Q.C."/>
            <person name="Ding S.J."/>
            <person name="Wang X.J."/>
            <person name="Zhu J.G."/>
            <person name="Ruan X.D."/>
            <person name="Zhao L."/>
            <person name="Wei J.T."/>
            <person name="Ye R.Z."/>
            <person name="Que T.C."/>
            <person name="Du C.H."/>
            <person name="Zhou Y.H."/>
            <person name="Cheng J.X."/>
            <person name="Dai P.F."/>
            <person name="Guo W.B."/>
            <person name="Han X.H."/>
            <person name="Huang E.J."/>
            <person name="Li L.F."/>
            <person name="Wei W."/>
            <person name="Gao Y.C."/>
            <person name="Liu J.Z."/>
            <person name="Shao H.Z."/>
            <person name="Wang X."/>
            <person name="Wang C.C."/>
            <person name="Yang T.C."/>
            <person name="Huo Q.B."/>
            <person name="Li W."/>
            <person name="Chen H.Y."/>
            <person name="Chen S.E."/>
            <person name="Zhou L.G."/>
            <person name="Ni X.B."/>
            <person name="Tian J.H."/>
            <person name="Sheng Y."/>
            <person name="Liu T."/>
            <person name="Pan Y.S."/>
            <person name="Xia L.Y."/>
            <person name="Li J."/>
            <person name="Zhao F."/>
            <person name="Cao W.C."/>
        </authorList>
    </citation>
    <scope>NUCLEOTIDE SEQUENCE</scope>
    <source>
        <strain evidence="1">Rsan-2018</strain>
    </source>
</reference>
<keyword evidence="2" id="KW-1185">Reference proteome</keyword>
<dbReference type="AlphaFoldDB" id="A0A9D4PU00"/>
<dbReference type="Proteomes" id="UP000821837">
    <property type="component" value="Unassembled WGS sequence"/>
</dbReference>
<protein>
    <submittedName>
        <fullName evidence="1">Uncharacterized protein</fullName>
    </submittedName>
</protein>
<comment type="caution">
    <text evidence="1">The sequence shown here is derived from an EMBL/GenBank/DDBJ whole genome shotgun (WGS) entry which is preliminary data.</text>
</comment>
<evidence type="ECO:0000313" key="1">
    <source>
        <dbReference type="EMBL" id="KAH7955825.1"/>
    </source>
</evidence>